<name>A0A6G1HW69_9PEZI</name>
<dbReference type="Proteomes" id="UP000799640">
    <property type="component" value="Unassembled WGS sequence"/>
</dbReference>
<feature type="region of interest" description="Disordered" evidence="1">
    <location>
        <begin position="57"/>
        <end position="107"/>
    </location>
</feature>
<dbReference type="AlphaFoldDB" id="A0A6G1HW69"/>
<evidence type="ECO:0000313" key="2">
    <source>
        <dbReference type="EMBL" id="KAF2400303.1"/>
    </source>
</evidence>
<proteinExistence type="predicted"/>
<dbReference type="OrthoDB" id="2121326at2759"/>
<accession>A0A6G1HW69</accession>
<feature type="compositionally biased region" description="Gly residues" evidence="1">
    <location>
        <begin position="88"/>
        <end position="107"/>
    </location>
</feature>
<gene>
    <name evidence="2" type="ORF">EJ06DRAFT_582166</name>
</gene>
<evidence type="ECO:0000313" key="3">
    <source>
        <dbReference type="Proteomes" id="UP000799640"/>
    </source>
</evidence>
<organism evidence="2 3">
    <name type="scientific">Trichodelitschia bisporula</name>
    <dbReference type="NCBI Taxonomy" id="703511"/>
    <lineage>
        <taxon>Eukaryota</taxon>
        <taxon>Fungi</taxon>
        <taxon>Dikarya</taxon>
        <taxon>Ascomycota</taxon>
        <taxon>Pezizomycotina</taxon>
        <taxon>Dothideomycetes</taxon>
        <taxon>Dothideomycetes incertae sedis</taxon>
        <taxon>Phaeotrichales</taxon>
        <taxon>Phaeotrichaceae</taxon>
        <taxon>Trichodelitschia</taxon>
    </lineage>
</organism>
<sequence length="107" mass="11085">MADVKTAPSSSSFNPLSTPLRFIALYLTSLFSFDAYAAARNSPYSVPLSVRPERAPSALAGQRWHRGEGEGVGFRMDPGAPEPKSKPTGGGGRVPVPFLGGGCGSCG</sequence>
<protein>
    <submittedName>
        <fullName evidence="2">Uncharacterized protein</fullName>
    </submittedName>
</protein>
<reference evidence="2" key="1">
    <citation type="journal article" date="2020" name="Stud. Mycol.">
        <title>101 Dothideomycetes genomes: a test case for predicting lifestyles and emergence of pathogens.</title>
        <authorList>
            <person name="Haridas S."/>
            <person name="Albert R."/>
            <person name="Binder M."/>
            <person name="Bloem J."/>
            <person name="Labutti K."/>
            <person name="Salamov A."/>
            <person name="Andreopoulos B."/>
            <person name="Baker S."/>
            <person name="Barry K."/>
            <person name="Bills G."/>
            <person name="Bluhm B."/>
            <person name="Cannon C."/>
            <person name="Castanera R."/>
            <person name="Culley D."/>
            <person name="Daum C."/>
            <person name="Ezra D."/>
            <person name="Gonzalez J."/>
            <person name="Henrissat B."/>
            <person name="Kuo A."/>
            <person name="Liang C."/>
            <person name="Lipzen A."/>
            <person name="Lutzoni F."/>
            <person name="Magnuson J."/>
            <person name="Mondo S."/>
            <person name="Nolan M."/>
            <person name="Ohm R."/>
            <person name="Pangilinan J."/>
            <person name="Park H.-J."/>
            <person name="Ramirez L."/>
            <person name="Alfaro M."/>
            <person name="Sun H."/>
            <person name="Tritt A."/>
            <person name="Yoshinaga Y."/>
            <person name="Zwiers L.-H."/>
            <person name="Turgeon B."/>
            <person name="Goodwin S."/>
            <person name="Spatafora J."/>
            <person name="Crous P."/>
            <person name="Grigoriev I."/>
        </authorList>
    </citation>
    <scope>NUCLEOTIDE SEQUENCE</scope>
    <source>
        <strain evidence="2">CBS 262.69</strain>
    </source>
</reference>
<dbReference type="EMBL" id="ML996695">
    <property type="protein sequence ID" value="KAF2400303.1"/>
    <property type="molecule type" value="Genomic_DNA"/>
</dbReference>
<evidence type="ECO:0000256" key="1">
    <source>
        <dbReference type="SAM" id="MobiDB-lite"/>
    </source>
</evidence>
<keyword evidence="3" id="KW-1185">Reference proteome</keyword>